<dbReference type="PANTHER" id="PTHR36442">
    <property type="entry name" value="CYCLIC-DI-AMP PHOSPHODIESTERASE PGPH"/>
    <property type="match status" value="1"/>
</dbReference>
<evidence type="ECO:0000256" key="2">
    <source>
        <dbReference type="SAM" id="Phobius"/>
    </source>
</evidence>
<evidence type="ECO:0000256" key="1">
    <source>
        <dbReference type="SAM" id="MobiDB-lite"/>
    </source>
</evidence>
<dbReference type="InterPro" id="IPR052722">
    <property type="entry name" value="PgpH_phosphodiesterase"/>
</dbReference>
<feature type="transmembrane region" description="Helical" evidence="2">
    <location>
        <begin position="335"/>
        <end position="363"/>
    </location>
</feature>
<dbReference type="CDD" id="cd00077">
    <property type="entry name" value="HDc"/>
    <property type="match status" value="1"/>
</dbReference>
<feature type="transmembrane region" description="Helical" evidence="2">
    <location>
        <begin position="429"/>
        <end position="450"/>
    </location>
</feature>
<dbReference type="InterPro" id="IPR003607">
    <property type="entry name" value="HD/PDEase_dom"/>
</dbReference>
<keyword evidence="2" id="KW-0812">Transmembrane</keyword>
<comment type="caution">
    <text evidence="4">The sequence shown here is derived from an EMBL/GenBank/DDBJ whole genome shotgun (WGS) entry which is preliminary data.</text>
</comment>
<sequence>MSSLQNKLRELFSQPNSMHARPLSRRIVLFMAFFSLYMIILSADFIADKISFQVGQVSDRDVIAPRTVSYVDQIKTKKLEAEVLASVASVYDFDVTVAAKAEDSTGAVFRAARAVAVDKTLTDPDQKAVKLKATLPLSLPAPAVEGLASLNEAELAKAEEQTKSVLRKYLQRGIRDDGLDAARKNIALDVEELGLGKDAEAVVIGLAQTLVKPNFVLNVRETDKRKQAALASTEPVRETVKKGQVLVRRGDIVTAEQIYAMEELGLHRGSISEVRIFGLAIFVLVVMGLIIGYLYKFSPEVYAKDLHMVLLGLIILLTLLFGKAAHYYSNFVAPIAAGALLTAILIDTRLGVFISIALAVMFGVIVENDLRAVAVALIGSLTGVYSVSKSSHGYSLTRTGLWIAAMNFVTVGSTGFLEQVNGAQIMLQGVYGAVSGIASAVITIGFLPYLESTFNITTPVKLMELANPSHPLLQRLLLDAPGTYHHSLLVGNLAETAAGNIGADPVTVRVGAYYHDIGKIKRPYFFIENQADSENPHDKIAPSLSTLIVTSHIKDGLDLCRDYKLPQPIVDIVQQHHGTTLVSYFYRRATENEHGECIIEADFRYEGPRPQSKEAALVMLADACEAAVRSLSRPNVNRIESTVRKVIRERLHDGQLDECDLTLKDLNTIGDVFVRVLSSVFHSRIEYPEALKELERKKTKNGNNPKQCPGKEEACPEGEGDGDVRPD</sequence>
<dbReference type="PANTHER" id="PTHR36442:SF1">
    <property type="entry name" value="CYCLIC-DI-AMP PHOSPHODIESTERASE PGPH"/>
    <property type="match status" value="1"/>
</dbReference>
<reference evidence="4 5" key="1">
    <citation type="submission" date="2023-07" db="EMBL/GenBank/DDBJ databases">
        <title>The novel representative of Negativicutes class, Anaeroselena agilis gen. nov. sp. nov.</title>
        <authorList>
            <person name="Prokofeva M.I."/>
            <person name="Elcheninov A.G."/>
            <person name="Klyukina A."/>
            <person name="Kublanov I.V."/>
            <person name="Frolov E.N."/>
            <person name="Podosokorskaya O.A."/>
        </authorList>
    </citation>
    <scope>NUCLEOTIDE SEQUENCE [LARGE SCALE GENOMIC DNA]</scope>
    <source>
        <strain evidence="4 5">4137-cl</strain>
    </source>
</reference>
<feature type="transmembrane region" description="Helical" evidence="2">
    <location>
        <begin position="27"/>
        <end position="47"/>
    </location>
</feature>
<dbReference type="NCBIfam" id="TIGR00277">
    <property type="entry name" value="HDIG"/>
    <property type="match status" value="1"/>
</dbReference>
<feature type="transmembrane region" description="Helical" evidence="2">
    <location>
        <begin position="370"/>
        <end position="388"/>
    </location>
</feature>
<dbReference type="Pfam" id="PF07698">
    <property type="entry name" value="7TM-7TMR_HD"/>
    <property type="match status" value="1"/>
</dbReference>
<proteinExistence type="predicted"/>
<accession>A0ABU3NZV0</accession>
<evidence type="ECO:0000313" key="5">
    <source>
        <dbReference type="Proteomes" id="UP001254848"/>
    </source>
</evidence>
<dbReference type="EMBL" id="JAUOZS010000001">
    <property type="protein sequence ID" value="MDT8901945.1"/>
    <property type="molecule type" value="Genomic_DNA"/>
</dbReference>
<name>A0ABU3NZV0_9FIRM</name>
<dbReference type="Proteomes" id="UP001254848">
    <property type="component" value="Unassembled WGS sequence"/>
</dbReference>
<feature type="transmembrane region" description="Helical" evidence="2">
    <location>
        <begin position="307"/>
        <end position="329"/>
    </location>
</feature>
<organism evidence="4 5">
    <name type="scientific">Anaeroselena agilis</name>
    <dbReference type="NCBI Taxonomy" id="3063788"/>
    <lineage>
        <taxon>Bacteria</taxon>
        <taxon>Bacillati</taxon>
        <taxon>Bacillota</taxon>
        <taxon>Negativicutes</taxon>
        <taxon>Acetonemataceae</taxon>
        <taxon>Anaeroselena</taxon>
    </lineage>
</organism>
<keyword evidence="2" id="KW-1133">Transmembrane helix</keyword>
<dbReference type="Gene3D" id="1.10.3210.10">
    <property type="entry name" value="Hypothetical protein af1432"/>
    <property type="match status" value="1"/>
</dbReference>
<dbReference type="SMART" id="SM00471">
    <property type="entry name" value="HDc"/>
    <property type="match status" value="1"/>
</dbReference>
<dbReference type="PROSITE" id="PS51831">
    <property type="entry name" value="HD"/>
    <property type="match status" value="1"/>
</dbReference>
<feature type="domain" description="HD" evidence="3">
    <location>
        <begin position="483"/>
        <end position="627"/>
    </location>
</feature>
<dbReference type="InterPro" id="IPR011624">
    <property type="entry name" value="Metal-dep_PHydrolase_7TM_extra"/>
</dbReference>
<feature type="region of interest" description="Disordered" evidence="1">
    <location>
        <begin position="695"/>
        <end position="727"/>
    </location>
</feature>
<protein>
    <submittedName>
        <fullName evidence="4">HDIG domain-containing protein</fullName>
    </submittedName>
</protein>
<keyword evidence="2" id="KW-0472">Membrane</keyword>
<dbReference type="InterPro" id="IPR011621">
    <property type="entry name" value="Metal-dep_PHydrolase_7TM_intra"/>
</dbReference>
<feature type="transmembrane region" description="Helical" evidence="2">
    <location>
        <begin position="400"/>
        <end position="417"/>
    </location>
</feature>
<dbReference type="InterPro" id="IPR006674">
    <property type="entry name" value="HD_domain"/>
</dbReference>
<dbReference type="InterPro" id="IPR006675">
    <property type="entry name" value="HDIG_dom"/>
</dbReference>
<dbReference type="SUPFAM" id="SSF109604">
    <property type="entry name" value="HD-domain/PDEase-like"/>
    <property type="match status" value="1"/>
</dbReference>
<dbReference type="Pfam" id="PF01966">
    <property type="entry name" value="HD"/>
    <property type="match status" value="1"/>
</dbReference>
<dbReference type="Pfam" id="PF07697">
    <property type="entry name" value="7TMR-HDED"/>
    <property type="match status" value="1"/>
</dbReference>
<feature type="transmembrane region" description="Helical" evidence="2">
    <location>
        <begin position="276"/>
        <end position="295"/>
    </location>
</feature>
<gene>
    <name evidence="4" type="ORF">Q4T40_11885</name>
</gene>
<dbReference type="RefSeq" id="WP_413780440.1">
    <property type="nucleotide sequence ID" value="NZ_JAUOZS010000001.1"/>
</dbReference>
<evidence type="ECO:0000259" key="3">
    <source>
        <dbReference type="PROSITE" id="PS51831"/>
    </source>
</evidence>
<keyword evidence="5" id="KW-1185">Reference proteome</keyword>
<evidence type="ECO:0000313" key="4">
    <source>
        <dbReference type="EMBL" id="MDT8901945.1"/>
    </source>
</evidence>